<dbReference type="PATRIC" id="fig|1114963.3.peg.2163"/>
<reference evidence="9 10" key="1">
    <citation type="journal article" date="2015" name="G3 (Bethesda)">
        <title>Insights into Ongoing Evolution of the Hexachlorocyclohexane Catabolic Pathway from Comparative Genomics of Ten Sphingomonadaceae Strains.</title>
        <authorList>
            <person name="Pearce S.L."/>
            <person name="Oakeshott J.G."/>
            <person name="Pandey G."/>
        </authorList>
    </citation>
    <scope>NUCLEOTIDE SEQUENCE [LARGE SCALE GENOMIC DNA]</scope>
    <source>
        <strain evidence="9 10">LL02</strain>
    </source>
</reference>
<dbReference type="AlphaFoldDB" id="A0A0J7XYD8"/>
<sequence>MTRKIIVPALAIAAAACMMAVPGIVSAAPPATDAVAGKRVYMRCMACHTVNAGGPNKVGPNLSGVVGKKAASVKGFRYSAAMTKAGVTWNEATLDKWLTRPASVVPGTSMVFAGLSKPEDRKAVIAYLKKPAP</sequence>
<evidence type="ECO:0000256" key="6">
    <source>
        <dbReference type="PROSITE-ProRule" id="PRU00433"/>
    </source>
</evidence>
<keyword evidence="1" id="KW-0813">Transport</keyword>
<evidence type="ECO:0000256" key="3">
    <source>
        <dbReference type="ARBA" id="ARBA00022723"/>
    </source>
</evidence>
<feature type="chain" id="PRO_5005292038" evidence="7">
    <location>
        <begin position="28"/>
        <end position="133"/>
    </location>
</feature>
<dbReference type="RefSeq" id="WP_059151394.1">
    <property type="nucleotide sequence ID" value="NZ_KQ130453.1"/>
</dbReference>
<feature type="domain" description="Cytochrome c" evidence="8">
    <location>
        <begin position="32"/>
        <end position="132"/>
    </location>
</feature>
<dbReference type="PRINTS" id="PR00604">
    <property type="entry name" value="CYTCHRMECIAB"/>
</dbReference>
<dbReference type="EMBL" id="JACU01000004">
    <property type="protein sequence ID" value="KMS56544.1"/>
    <property type="molecule type" value="Genomic_DNA"/>
</dbReference>
<organism evidence="9 10">
    <name type="scientific">Novosphingobium barchaimii LL02</name>
    <dbReference type="NCBI Taxonomy" id="1114963"/>
    <lineage>
        <taxon>Bacteria</taxon>
        <taxon>Pseudomonadati</taxon>
        <taxon>Pseudomonadota</taxon>
        <taxon>Alphaproteobacteria</taxon>
        <taxon>Sphingomonadales</taxon>
        <taxon>Sphingomonadaceae</taxon>
        <taxon>Novosphingobium</taxon>
    </lineage>
</organism>
<keyword evidence="2 6" id="KW-0349">Heme</keyword>
<dbReference type="Pfam" id="PF00034">
    <property type="entry name" value="Cytochrom_C"/>
    <property type="match status" value="1"/>
</dbReference>
<evidence type="ECO:0000256" key="5">
    <source>
        <dbReference type="ARBA" id="ARBA00023004"/>
    </source>
</evidence>
<dbReference type="InterPro" id="IPR036909">
    <property type="entry name" value="Cyt_c-like_dom_sf"/>
</dbReference>
<proteinExistence type="predicted"/>
<evidence type="ECO:0000256" key="4">
    <source>
        <dbReference type="ARBA" id="ARBA00022982"/>
    </source>
</evidence>
<evidence type="ECO:0000259" key="8">
    <source>
        <dbReference type="PROSITE" id="PS51007"/>
    </source>
</evidence>
<evidence type="ECO:0000256" key="2">
    <source>
        <dbReference type="ARBA" id="ARBA00022617"/>
    </source>
</evidence>
<keyword evidence="5 6" id="KW-0408">Iron</keyword>
<comment type="caution">
    <text evidence="9">The sequence shown here is derived from an EMBL/GenBank/DDBJ whole genome shotgun (WGS) entry which is preliminary data.</text>
</comment>
<dbReference type="InterPro" id="IPR002327">
    <property type="entry name" value="Cyt_c_1A/1B"/>
</dbReference>
<keyword evidence="10" id="KW-1185">Reference proteome</keyword>
<dbReference type="PROSITE" id="PS51007">
    <property type="entry name" value="CYTC"/>
    <property type="match status" value="1"/>
</dbReference>
<keyword evidence="7" id="KW-0732">Signal</keyword>
<evidence type="ECO:0000313" key="10">
    <source>
        <dbReference type="Proteomes" id="UP000052268"/>
    </source>
</evidence>
<name>A0A0J7XYD8_9SPHN</name>
<dbReference type="Proteomes" id="UP000052268">
    <property type="component" value="Unassembled WGS sequence"/>
</dbReference>
<accession>A0A0J7XYD8</accession>
<dbReference type="GO" id="GO:0009055">
    <property type="term" value="F:electron transfer activity"/>
    <property type="evidence" value="ECO:0007669"/>
    <property type="project" value="InterPro"/>
</dbReference>
<evidence type="ECO:0000256" key="1">
    <source>
        <dbReference type="ARBA" id="ARBA00022448"/>
    </source>
</evidence>
<dbReference type="Gene3D" id="1.10.760.10">
    <property type="entry name" value="Cytochrome c-like domain"/>
    <property type="match status" value="1"/>
</dbReference>
<evidence type="ECO:0000313" key="9">
    <source>
        <dbReference type="EMBL" id="KMS56544.1"/>
    </source>
</evidence>
<dbReference type="GO" id="GO:0020037">
    <property type="term" value="F:heme binding"/>
    <property type="evidence" value="ECO:0007669"/>
    <property type="project" value="InterPro"/>
</dbReference>
<keyword evidence="4" id="KW-0249">Electron transport</keyword>
<dbReference type="PROSITE" id="PS51257">
    <property type="entry name" value="PROKAR_LIPOPROTEIN"/>
    <property type="match status" value="1"/>
</dbReference>
<dbReference type="PANTHER" id="PTHR11961">
    <property type="entry name" value="CYTOCHROME C"/>
    <property type="match status" value="1"/>
</dbReference>
<dbReference type="OrthoDB" id="9805828at2"/>
<dbReference type="InterPro" id="IPR009056">
    <property type="entry name" value="Cyt_c-like_dom"/>
</dbReference>
<dbReference type="SUPFAM" id="SSF46626">
    <property type="entry name" value="Cytochrome c"/>
    <property type="match status" value="1"/>
</dbReference>
<feature type="signal peptide" evidence="7">
    <location>
        <begin position="1"/>
        <end position="27"/>
    </location>
</feature>
<protein>
    <submittedName>
        <fullName evidence="9">Cytochrome C</fullName>
    </submittedName>
</protein>
<gene>
    <name evidence="9" type="ORF">V474_16645</name>
</gene>
<evidence type="ECO:0000256" key="7">
    <source>
        <dbReference type="SAM" id="SignalP"/>
    </source>
</evidence>
<keyword evidence="3 6" id="KW-0479">Metal-binding</keyword>
<dbReference type="GO" id="GO:0046872">
    <property type="term" value="F:metal ion binding"/>
    <property type="evidence" value="ECO:0007669"/>
    <property type="project" value="UniProtKB-KW"/>
</dbReference>